<gene>
    <name evidence="3" type="ORF">ACFONA_05330</name>
</gene>
<keyword evidence="1" id="KW-0460">Magnesium</keyword>
<organism evidence="3 4">
    <name type="scientific">Sphingomonas hylomeconis</name>
    <dbReference type="NCBI Taxonomy" id="1395958"/>
    <lineage>
        <taxon>Bacteria</taxon>
        <taxon>Pseudomonadati</taxon>
        <taxon>Pseudomonadota</taxon>
        <taxon>Alphaproteobacteria</taxon>
        <taxon>Sphingomonadales</taxon>
        <taxon>Sphingomonadaceae</taxon>
        <taxon>Sphingomonas</taxon>
    </lineage>
</organism>
<keyword evidence="3" id="KW-0808">Transferase</keyword>
<accession>A0ABV7SWB6</accession>
<proteinExistence type="predicted"/>
<protein>
    <submittedName>
        <fullName evidence="3">NTP transferase domain-containing protein</fullName>
    </submittedName>
</protein>
<evidence type="ECO:0000259" key="2">
    <source>
        <dbReference type="Pfam" id="PF12804"/>
    </source>
</evidence>
<dbReference type="Pfam" id="PF12804">
    <property type="entry name" value="NTP_transf_3"/>
    <property type="match status" value="1"/>
</dbReference>
<dbReference type="Proteomes" id="UP001595713">
    <property type="component" value="Unassembled WGS sequence"/>
</dbReference>
<dbReference type="InterPro" id="IPR029044">
    <property type="entry name" value="Nucleotide-diphossugar_trans"/>
</dbReference>
<evidence type="ECO:0000313" key="3">
    <source>
        <dbReference type="EMBL" id="MFC3579580.1"/>
    </source>
</evidence>
<dbReference type="GO" id="GO:0016740">
    <property type="term" value="F:transferase activity"/>
    <property type="evidence" value="ECO:0007669"/>
    <property type="project" value="UniProtKB-KW"/>
</dbReference>
<dbReference type="Gene3D" id="3.90.550.10">
    <property type="entry name" value="Spore Coat Polysaccharide Biosynthesis Protein SpsA, Chain A"/>
    <property type="match status" value="1"/>
</dbReference>
<reference evidence="4" key="1">
    <citation type="journal article" date="2019" name="Int. J. Syst. Evol. Microbiol.">
        <title>The Global Catalogue of Microorganisms (GCM) 10K type strain sequencing project: providing services to taxonomists for standard genome sequencing and annotation.</title>
        <authorList>
            <consortium name="The Broad Institute Genomics Platform"/>
            <consortium name="The Broad Institute Genome Sequencing Center for Infectious Disease"/>
            <person name="Wu L."/>
            <person name="Ma J."/>
        </authorList>
    </citation>
    <scope>NUCLEOTIDE SEQUENCE [LARGE SCALE GENOMIC DNA]</scope>
    <source>
        <strain evidence="4">KCTC 42739</strain>
    </source>
</reference>
<name>A0ABV7SWB6_9SPHN</name>
<sequence length="261" mass="27392">MAGDARARLVTFNALVLAGSRGGADPLTAYAGVTDKAMIEIGGHTMLARVIAALRAAGAGRIAVVFSSDTVRAHAEALGAEVIAAAAGPSASAARGFAQLGAPLLVTTADHALLEPDWITRFLADVPADADVAVLLARRDVIEQAVPETKRTYLRFADGAWSGCNLFHLATPKAAAAIDLWQRVEADRKRPWRIVGRLGPKLLWRYLIGRLTLAEGLGHVGKLAGVTARMVGSPFGLAAVDVDKPSDLDLVRGLIEKTPKP</sequence>
<dbReference type="SUPFAM" id="SSF53448">
    <property type="entry name" value="Nucleotide-diphospho-sugar transferases"/>
    <property type="match status" value="1"/>
</dbReference>
<feature type="domain" description="MobA-like NTP transferase" evidence="2">
    <location>
        <begin position="14"/>
        <end position="139"/>
    </location>
</feature>
<dbReference type="InterPro" id="IPR025877">
    <property type="entry name" value="MobA-like_NTP_Trfase"/>
</dbReference>
<keyword evidence="4" id="KW-1185">Reference proteome</keyword>
<evidence type="ECO:0000313" key="4">
    <source>
        <dbReference type="Proteomes" id="UP001595713"/>
    </source>
</evidence>
<comment type="caution">
    <text evidence="3">The sequence shown here is derived from an EMBL/GenBank/DDBJ whole genome shotgun (WGS) entry which is preliminary data.</text>
</comment>
<evidence type="ECO:0000256" key="1">
    <source>
        <dbReference type="ARBA" id="ARBA00022842"/>
    </source>
</evidence>
<dbReference type="EMBL" id="JBHRXP010000002">
    <property type="protein sequence ID" value="MFC3579580.1"/>
    <property type="molecule type" value="Genomic_DNA"/>
</dbReference>
<dbReference type="RefSeq" id="WP_261293520.1">
    <property type="nucleotide sequence ID" value="NZ_JANQBK010000003.1"/>
</dbReference>